<feature type="modified residue" description="4-aspartylphosphate" evidence="17">
    <location>
        <position position="432"/>
    </location>
</feature>
<keyword evidence="7" id="KW-0812">Transmembrane</keyword>
<feature type="region of interest" description="Disordered" evidence="18">
    <location>
        <begin position="641"/>
        <end position="694"/>
    </location>
</feature>
<accession>V5WHM3</accession>
<feature type="domain" description="HPt" evidence="21">
    <location>
        <begin position="714"/>
        <end position="811"/>
    </location>
</feature>
<keyword evidence="13" id="KW-0472">Membrane</keyword>
<evidence type="ECO:0000256" key="16">
    <source>
        <dbReference type="PROSITE-ProRule" id="PRU00110"/>
    </source>
</evidence>
<evidence type="ECO:0000256" key="3">
    <source>
        <dbReference type="ARBA" id="ARBA00012438"/>
    </source>
</evidence>
<dbReference type="OrthoDB" id="6192248at2"/>
<keyword evidence="4" id="KW-1003">Cell membrane</keyword>
<dbReference type="CDD" id="cd17546">
    <property type="entry name" value="REC_hyHK_CKI1_RcsC-like"/>
    <property type="match status" value="1"/>
</dbReference>
<dbReference type="CDD" id="cd16922">
    <property type="entry name" value="HATPase_EvgS-ArcB-TorS-like"/>
    <property type="match status" value="1"/>
</dbReference>
<dbReference type="InterPro" id="IPR013656">
    <property type="entry name" value="PAS_4"/>
</dbReference>
<comment type="subcellular location">
    <subcellularLocation>
        <location evidence="2">Cell membrane</location>
        <topology evidence="2">Multi-pass membrane protein</topology>
    </subcellularLocation>
</comment>
<evidence type="ECO:0000256" key="14">
    <source>
        <dbReference type="ARBA" id="ARBA00064003"/>
    </source>
</evidence>
<evidence type="ECO:0000256" key="11">
    <source>
        <dbReference type="ARBA" id="ARBA00022989"/>
    </source>
</evidence>
<gene>
    <name evidence="22" type="ORF">L21SP2_1961</name>
</gene>
<dbReference type="CDD" id="cd00082">
    <property type="entry name" value="HisKA"/>
    <property type="match status" value="1"/>
</dbReference>
<evidence type="ECO:0000313" key="23">
    <source>
        <dbReference type="Proteomes" id="UP000018680"/>
    </source>
</evidence>
<dbReference type="PROSITE" id="PS50109">
    <property type="entry name" value="HIS_KIN"/>
    <property type="match status" value="1"/>
</dbReference>
<dbReference type="Gene3D" id="3.40.50.2300">
    <property type="match status" value="2"/>
</dbReference>
<evidence type="ECO:0000259" key="19">
    <source>
        <dbReference type="PROSITE" id="PS50109"/>
    </source>
</evidence>
<dbReference type="SUPFAM" id="SSF52172">
    <property type="entry name" value="CheY-like"/>
    <property type="match status" value="2"/>
</dbReference>
<evidence type="ECO:0000256" key="9">
    <source>
        <dbReference type="ARBA" id="ARBA00022777"/>
    </source>
</evidence>
<dbReference type="Gene3D" id="3.30.565.10">
    <property type="entry name" value="Histidine kinase-like ATPase, C-terminal domain"/>
    <property type="match status" value="1"/>
</dbReference>
<dbReference type="CDD" id="cd00156">
    <property type="entry name" value="REC"/>
    <property type="match status" value="1"/>
</dbReference>
<dbReference type="InterPro" id="IPR036641">
    <property type="entry name" value="HPT_dom_sf"/>
</dbReference>
<dbReference type="InterPro" id="IPR005467">
    <property type="entry name" value="His_kinase_dom"/>
</dbReference>
<evidence type="ECO:0000259" key="20">
    <source>
        <dbReference type="PROSITE" id="PS50110"/>
    </source>
</evidence>
<dbReference type="PROSITE" id="PS50110">
    <property type="entry name" value="RESPONSE_REGULATORY"/>
    <property type="match status" value="2"/>
</dbReference>
<dbReference type="InterPro" id="IPR003594">
    <property type="entry name" value="HATPase_dom"/>
</dbReference>
<feature type="compositionally biased region" description="Basic and acidic residues" evidence="18">
    <location>
        <begin position="646"/>
        <end position="676"/>
    </location>
</feature>
<evidence type="ECO:0000256" key="12">
    <source>
        <dbReference type="ARBA" id="ARBA00023012"/>
    </source>
</evidence>
<dbReference type="Pfam" id="PF00512">
    <property type="entry name" value="HisKA"/>
    <property type="match status" value="1"/>
</dbReference>
<evidence type="ECO:0000313" key="22">
    <source>
        <dbReference type="EMBL" id="AHC15332.1"/>
    </source>
</evidence>
<evidence type="ECO:0000256" key="13">
    <source>
        <dbReference type="ARBA" id="ARBA00023136"/>
    </source>
</evidence>
<evidence type="ECO:0000256" key="18">
    <source>
        <dbReference type="SAM" id="MobiDB-lite"/>
    </source>
</evidence>
<dbReference type="Pfam" id="PF02518">
    <property type="entry name" value="HATPase_c"/>
    <property type="match status" value="1"/>
</dbReference>
<dbReference type="SMART" id="SM00448">
    <property type="entry name" value="REC"/>
    <property type="match status" value="2"/>
</dbReference>
<keyword evidence="6" id="KW-0808">Transferase</keyword>
<dbReference type="Pfam" id="PF01627">
    <property type="entry name" value="Hpt"/>
    <property type="match status" value="1"/>
</dbReference>
<dbReference type="Gene3D" id="1.10.287.130">
    <property type="match status" value="1"/>
</dbReference>
<dbReference type="InterPro" id="IPR011006">
    <property type="entry name" value="CheY-like_superfamily"/>
</dbReference>
<evidence type="ECO:0000259" key="21">
    <source>
        <dbReference type="PROSITE" id="PS50894"/>
    </source>
</evidence>
<dbReference type="PANTHER" id="PTHR45339:SF1">
    <property type="entry name" value="HYBRID SIGNAL TRANSDUCTION HISTIDINE KINASE J"/>
    <property type="match status" value="1"/>
</dbReference>
<dbReference type="GO" id="GO:0000155">
    <property type="term" value="F:phosphorelay sensor kinase activity"/>
    <property type="evidence" value="ECO:0007669"/>
    <property type="project" value="InterPro"/>
</dbReference>
<proteinExistence type="predicted"/>
<dbReference type="SMART" id="SM00387">
    <property type="entry name" value="HATPase_c"/>
    <property type="match status" value="1"/>
</dbReference>
<reference evidence="22 23" key="1">
    <citation type="journal article" date="2015" name="Stand. Genomic Sci.">
        <title>Complete genome sequence and description of Salinispira pacifica gen. nov., sp. nov., a novel spirochaete isolated form a hypersaline microbial mat.</title>
        <authorList>
            <person name="Ben Hania W."/>
            <person name="Joseph M."/>
            <person name="Schumann P."/>
            <person name="Bunk B."/>
            <person name="Fiebig A."/>
            <person name="Sproer C."/>
            <person name="Klenk H.P."/>
            <person name="Fardeau M.L."/>
            <person name="Spring S."/>
        </authorList>
    </citation>
    <scope>NUCLEOTIDE SEQUENCE [LARGE SCALE GENOMIC DNA]</scope>
    <source>
        <strain evidence="22 23">L21-RPul-D2</strain>
    </source>
</reference>
<feature type="domain" description="Response regulatory" evidence="20">
    <location>
        <begin position="526"/>
        <end position="640"/>
    </location>
</feature>
<dbReference type="Proteomes" id="UP000018680">
    <property type="component" value="Chromosome"/>
</dbReference>
<dbReference type="PANTHER" id="PTHR45339">
    <property type="entry name" value="HYBRID SIGNAL TRANSDUCTION HISTIDINE KINASE J"/>
    <property type="match status" value="1"/>
</dbReference>
<dbReference type="EMBL" id="CP006939">
    <property type="protein sequence ID" value="AHC15332.1"/>
    <property type="molecule type" value="Genomic_DNA"/>
</dbReference>
<dbReference type="InterPro" id="IPR036890">
    <property type="entry name" value="HATPase_C_sf"/>
</dbReference>
<dbReference type="FunFam" id="3.30.565.10:FF:000010">
    <property type="entry name" value="Sensor histidine kinase RcsC"/>
    <property type="match status" value="1"/>
</dbReference>
<dbReference type="SUPFAM" id="SSF55785">
    <property type="entry name" value="PYP-like sensor domain (PAS domain)"/>
    <property type="match status" value="1"/>
</dbReference>
<dbReference type="SUPFAM" id="SSF47384">
    <property type="entry name" value="Homodimeric domain of signal transducing histidine kinase"/>
    <property type="match status" value="1"/>
</dbReference>
<feature type="domain" description="Response regulatory" evidence="20">
    <location>
        <begin position="378"/>
        <end position="500"/>
    </location>
</feature>
<dbReference type="PRINTS" id="PR00344">
    <property type="entry name" value="BCTRLSENSOR"/>
</dbReference>
<evidence type="ECO:0000256" key="5">
    <source>
        <dbReference type="ARBA" id="ARBA00022553"/>
    </source>
</evidence>
<organism evidence="22 23">
    <name type="scientific">Salinispira pacifica</name>
    <dbReference type="NCBI Taxonomy" id="1307761"/>
    <lineage>
        <taxon>Bacteria</taxon>
        <taxon>Pseudomonadati</taxon>
        <taxon>Spirochaetota</taxon>
        <taxon>Spirochaetia</taxon>
        <taxon>Spirochaetales</taxon>
        <taxon>Spirochaetaceae</taxon>
        <taxon>Salinispira</taxon>
    </lineage>
</organism>
<keyword evidence="10" id="KW-0067">ATP-binding</keyword>
<evidence type="ECO:0000256" key="15">
    <source>
        <dbReference type="ARBA" id="ARBA00068150"/>
    </source>
</evidence>
<dbReference type="AlphaFoldDB" id="V5WHM3"/>
<dbReference type="SUPFAM" id="SSF47226">
    <property type="entry name" value="Histidine-containing phosphotransfer domain, HPT domain"/>
    <property type="match status" value="1"/>
</dbReference>
<dbReference type="PROSITE" id="PS50894">
    <property type="entry name" value="HPT"/>
    <property type="match status" value="1"/>
</dbReference>
<feature type="modified residue" description="4-aspartylphosphate" evidence="17">
    <location>
        <position position="575"/>
    </location>
</feature>
<dbReference type="FunFam" id="1.10.287.130:FF:000002">
    <property type="entry name" value="Two-component osmosensing histidine kinase"/>
    <property type="match status" value="1"/>
</dbReference>
<evidence type="ECO:0000256" key="4">
    <source>
        <dbReference type="ARBA" id="ARBA00022475"/>
    </source>
</evidence>
<evidence type="ECO:0000256" key="1">
    <source>
        <dbReference type="ARBA" id="ARBA00000085"/>
    </source>
</evidence>
<evidence type="ECO:0000256" key="2">
    <source>
        <dbReference type="ARBA" id="ARBA00004651"/>
    </source>
</evidence>
<sequence>MRDYVFSSPVPQLLLSGSARVMQWNQSFAALYAEGLEDLEGKHLPDIVVPRNDMQYQQELKRLLDTPGSTGVIPCRISIPGKVADKWWFLSASRLENGAVHASFIAADQQIRETETLERDKQAAEEATRSKSLFLANMSHEIRTPIHTVRGMSELLLDTSLDQEQSEYAAQIRFSAEALLGLINDILDFSKIEAGKLHIENIHYNIVDLYGSVLDMLSLELYKRGLGILLDIDPRMPEMVGGDPTRMRQILVNLLSNAMKFTHEGHVSLHLKLIEQDDEYIRFRTEVRDTGIGIPREKQSVLFSSFQQVDATTTRKYGGTGLGLSISKNLVQLMGGKIGFTSDEDRGTTFWFTLKVPSVSSRTLGEITRDLSILEDREVLVVDRYRPSAEFLSGLLRPHAAGVSHCSSGREGLEHLRRTPMESGREPVVLVDLQLEDMDGWQFASEVNSDKAINSSRLFLIRPPGTMQADAKMKLLNWFDGYLTKPLKTKQLSEQLNLALDTSLDLSEVEDEEPVGLEELGGEALSILLAEDHFVNQQLFKTILDKLGHQVVVANNGREIVEAYAPGKYDLIFMDLQMPEMDGYSAASELRNKGADEPIIAVTANALMGEKEKCLKAGMDDYMSKPFSRDDLVSIMNRWQGRKTQAKPDPEPEAEAEAKSAREPVQEPDPTPKPDPEPVPESAGVESASARWNSTDEERNLIDFAAAVKTFMNNEEAVVRILRQFLERSTQQTVQIHEYLENDNFRDAQILSHGIKGSSRNLSMKELGNAAEKVEKACEEEDMEAALKFMPAMEQALQRVKTYLEPELKRRAGD</sequence>
<evidence type="ECO:0000256" key="10">
    <source>
        <dbReference type="ARBA" id="ARBA00022840"/>
    </source>
</evidence>
<dbReference type="Pfam" id="PF08448">
    <property type="entry name" value="PAS_4"/>
    <property type="match status" value="1"/>
</dbReference>
<dbReference type="KEGG" id="slr:L21SP2_1961"/>
<keyword evidence="8" id="KW-0547">Nucleotide-binding</keyword>
<dbReference type="Gene3D" id="1.20.120.160">
    <property type="entry name" value="HPT domain"/>
    <property type="match status" value="1"/>
</dbReference>
<dbReference type="InterPro" id="IPR004358">
    <property type="entry name" value="Sig_transdc_His_kin-like_C"/>
</dbReference>
<dbReference type="SMART" id="SM00388">
    <property type="entry name" value="HisKA"/>
    <property type="match status" value="1"/>
</dbReference>
<keyword evidence="12" id="KW-0902">Two-component regulatory system</keyword>
<keyword evidence="11" id="KW-1133">Transmembrane helix</keyword>
<keyword evidence="5 17" id="KW-0597">Phosphoprotein</keyword>
<dbReference type="InterPro" id="IPR001789">
    <property type="entry name" value="Sig_transdc_resp-reg_receiver"/>
</dbReference>
<dbReference type="HOGENOM" id="CLU_000445_104_15_12"/>
<dbReference type="InterPro" id="IPR003661">
    <property type="entry name" value="HisK_dim/P_dom"/>
</dbReference>
<comment type="catalytic activity">
    <reaction evidence="1">
        <text>ATP + protein L-histidine = ADP + protein N-phospho-L-histidine.</text>
        <dbReference type="EC" id="2.7.13.3"/>
    </reaction>
</comment>
<evidence type="ECO:0000256" key="17">
    <source>
        <dbReference type="PROSITE-ProRule" id="PRU00169"/>
    </source>
</evidence>
<protein>
    <recommendedName>
        <fullName evidence="15">Sensory/regulatory protein RpfC</fullName>
        <ecNumber evidence="3">2.7.13.3</ecNumber>
    </recommendedName>
</protein>
<name>V5WHM3_9SPIO</name>
<dbReference type="RefSeq" id="WP_024268249.1">
    <property type="nucleotide sequence ID" value="NC_023035.1"/>
</dbReference>
<evidence type="ECO:0000256" key="8">
    <source>
        <dbReference type="ARBA" id="ARBA00022741"/>
    </source>
</evidence>
<keyword evidence="23" id="KW-1185">Reference proteome</keyword>
<dbReference type="EC" id="2.7.13.3" evidence="3"/>
<dbReference type="GO" id="GO:0005524">
    <property type="term" value="F:ATP binding"/>
    <property type="evidence" value="ECO:0007669"/>
    <property type="project" value="UniProtKB-KW"/>
</dbReference>
<dbReference type="InterPro" id="IPR008207">
    <property type="entry name" value="Sig_transdc_His_kin_Hpt_dom"/>
</dbReference>
<feature type="domain" description="Histidine kinase" evidence="19">
    <location>
        <begin position="137"/>
        <end position="358"/>
    </location>
</feature>
<comment type="subunit">
    <text evidence="14">At low DSF concentrations, interacts with RpfF.</text>
</comment>
<keyword evidence="9" id="KW-0418">Kinase</keyword>
<evidence type="ECO:0000256" key="6">
    <source>
        <dbReference type="ARBA" id="ARBA00022679"/>
    </source>
</evidence>
<feature type="modified residue" description="Phosphohistidine" evidence="16">
    <location>
        <position position="753"/>
    </location>
</feature>
<dbReference type="STRING" id="1307761.L21SP2_1961"/>
<dbReference type="SUPFAM" id="SSF55874">
    <property type="entry name" value="ATPase domain of HSP90 chaperone/DNA topoisomerase II/histidine kinase"/>
    <property type="match status" value="1"/>
</dbReference>
<dbReference type="GO" id="GO:0005886">
    <property type="term" value="C:plasma membrane"/>
    <property type="evidence" value="ECO:0007669"/>
    <property type="project" value="UniProtKB-SubCell"/>
</dbReference>
<dbReference type="InterPro" id="IPR035965">
    <property type="entry name" value="PAS-like_dom_sf"/>
</dbReference>
<evidence type="ECO:0000256" key="7">
    <source>
        <dbReference type="ARBA" id="ARBA00022692"/>
    </source>
</evidence>
<dbReference type="eggNOG" id="COG2205">
    <property type="taxonomic scope" value="Bacteria"/>
</dbReference>
<dbReference type="PATRIC" id="fig|1307761.3.peg.1954"/>
<dbReference type="Pfam" id="PF00072">
    <property type="entry name" value="Response_reg"/>
    <property type="match status" value="1"/>
</dbReference>
<dbReference type="InterPro" id="IPR036097">
    <property type="entry name" value="HisK_dim/P_sf"/>
</dbReference>